<protein>
    <submittedName>
        <fullName evidence="1">Uncharacterized protein</fullName>
    </submittedName>
</protein>
<accession>A0AAC9W469</accession>
<sequence>MKWAFSQIPRIRWHNLEQRGFVKLGTTKQKISKPLYGLLTCLLYHSFPKIASAMGGYMVAGHSGAFYTPEIGIGFPCGTVGSAPEVSTTVRGALFMPGRNQTPRAGAQSGQIGP</sequence>
<evidence type="ECO:0000313" key="2">
    <source>
        <dbReference type="Proteomes" id="UP000192391"/>
    </source>
</evidence>
<name>A0AAC9W469_EUBLI</name>
<organism evidence="1 2">
    <name type="scientific">Eubacterium limosum</name>
    <dbReference type="NCBI Taxonomy" id="1736"/>
    <lineage>
        <taxon>Bacteria</taxon>
        <taxon>Bacillati</taxon>
        <taxon>Bacillota</taxon>
        <taxon>Clostridia</taxon>
        <taxon>Eubacteriales</taxon>
        <taxon>Eubacteriaceae</taxon>
        <taxon>Eubacterium</taxon>
    </lineage>
</organism>
<dbReference type="AlphaFoldDB" id="A0AAC9W469"/>
<reference evidence="2" key="1">
    <citation type="journal article" date="2017" name="Sci. Rep.">
        <title>Determination of the Genome and Primary Transcriptome of Syngas Fermenting Eubacterium limosum ATCC 8486.</title>
        <authorList>
            <person name="Song Y."/>
            <person name="Shin J."/>
            <person name="Jeong Y."/>
            <person name="Jin S."/>
            <person name="Lee J.K."/>
            <person name="Kim D.R."/>
            <person name="Kim S.C."/>
            <person name="Cho S."/>
            <person name="Cho B.K."/>
        </authorList>
    </citation>
    <scope>NUCLEOTIDE SEQUENCE [LARGE SCALE GENOMIC DNA]</scope>
    <source>
        <strain evidence="2">ATCC 8486</strain>
    </source>
</reference>
<evidence type="ECO:0000313" key="1">
    <source>
        <dbReference type="EMBL" id="ARD66613.1"/>
    </source>
</evidence>
<dbReference type="EMBL" id="CP019962">
    <property type="protein sequence ID" value="ARD66613.1"/>
    <property type="molecule type" value="Genomic_DNA"/>
</dbReference>
<dbReference type="KEGG" id="elim:B2M23_14175"/>
<proteinExistence type="predicted"/>
<gene>
    <name evidence="1" type="ORF">B2M23_14175</name>
</gene>
<dbReference type="Proteomes" id="UP000192391">
    <property type="component" value="Chromosome"/>
</dbReference>